<sequence length="336" mass="37218">MHCITILIFTHGCTKHSSKESGTIHYGQMVLVPGGSFTMGSTGAQASPDESPLHEVKVDSFYMDMHEVTNRQFAEFVANTNYVTVAEKNINWEKMKINLPPGTPKPAENILQPGSVVFQATDGPVSLADETQWWVWTIGANWKYPTGPGSNIDDKMDHPVVHVAWDDAAAYAQWAGKRLPTEAEWEWAARGALDNPIYPWGNVSVSQSAGKANFWQGMFPYENTVKDGHYGTAPVKSYLPNGYGLYDMAGNVWEWCSDLYHFQSYGIAAKKGVSFNPQGPASSLDPNEPHMPKRVIRGGSYLCNDSYCSGYRVSKRMRSSQDTGLSHTGFRCVKSI</sequence>
<accession>A0A381XRU9</accession>
<dbReference type="InterPro" id="IPR016187">
    <property type="entry name" value="CTDL_fold"/>
</dbReference>
<dbReference type="GO" id="GO:0005783">
    <property type="term" value="C:endoplasmic reticulum"/>
    <property type="evidence" value="ECO:0007669"/>
    <property type="project" value="TreeGrafter"/>
</dbReference>
<evidence type="ECO:0000313" key="2">
    <source>
        <dbReference type="EMBL" id="SVA67448.1"/>
    </source>
</evidence>
<dbReference type="Gene3D" id="3.90.1580.10">
    <property type="entry name" value="paralog of FGE (formylglycine-generating enzyme)"/>
    <property type="match status" value="1"/>
</dbReference>
<organism evidence="2">
    <name type="scientific">marine metagenome</name>
    <dbReference type="NCBI Taxonomy" id="408172"/>
    <lineage>
        <taxon>unclassified sequences</taxon>
        <taxon>metagenomes</taxon>
        <taxon>ecological metagenomes</taxon>
    </lineage>
</organism>
<dbReference type="InterPro" id="IPR051043">
    <property type="entry name" value="Sulfatase_Mod_Factor_Kinase"/>
</dbReference>
<dbReference type="SUPFAM" id="SSF56436">
    <property type="entry name" value="C-type lectin-like"/>
    <property type="match status" value="1"/>
</dbReference>
<proteinExistence type="predicted"/>
<dbReference type="PANTHER" id="PTHR23150">
    <property type="entry name" value="SULFATASE MODIFYING FACTOR 1, 2"/>
    <property type="match status" value="1"/>
</dbReference>
<dbReference type="EMBL" id="UINC01016144">
    <property type="protein sequence ID" value="SVA67448.1"/>
    <property type="molecule type" value="Genomic_DNA"/>
</dbReference>
<gene>
    <name evidence="2" type="ORF">METZ01_LOCUS120302</name>
</gene>
<name>A0A381XRU9_9ZZZZ</name>
<dbReference type="Pfam" id="PF03781">
    <property type="entry name" value="FGE-sulfatase"/>
    <property type="match status" value="1"/>
</dbReference>
<reference evidence="2" key="1">
    <citation type="submission" date="2018-05" db="EMBL/GenBank/DDBJ databases">
        <authorList>
            <person name="Lanie J.A."/>
            <person name="Ng W.-L."/>
            <person name="Kazmierczak K.M."/>
            <person name="Andrzejewski T.M."/>
            <person name="Davidsen T.M."/>
            <person name="Wayne K.J."/>
            <person name="Tettelin H."/>
            <person name="Glass J.I."/>
            <person name="Rusch D."/>
            <person name="Podicherti R."/>
            <person name="Tsui H.-C.T."/>
            <person name="Winkler M.E."/>
        </authorList>
    </citation>
    <scope>NUCLEOTIDE SEQUENCE</scope>
</reference>
<protein>
    <recommendedName>
        <fullName evidence="1">Sulfatase-modifying factor enzyme-like domain-containing protein</fullName>
    </recommendedName>
</protein>
<dbReference type="InterPro" id="IPR005532">
    <property type="entry name" value="SUMF_dom"/>
</dbReference>
<dbReference type="InterPro" id="IPR042095">
    <property type="entry name" value="SUMF_sf"/>
</dbReference>
<evidence type="ECO:0000259" key="1">
    <source>
        <dbReference type="Pfam" id="PF03781"/>
    </source>
</evidence>
<dbReference type="GO" id="GO:0120147">
    <property type="term" value="F:formylglycine-generating oxidase activity"/>
    <property type="evidence" value="ECO:0007669"/>
    <property type="project" value="TreeGrafter"/>
</dbReference>
<feature type="domain" description="Sulfatase-modifying factor enzyme-like" evidence="1">
    <location>
        <begin position="27"/>
        <end position="334"/>
    </location>
</feature>
<dbReference type="AlphaFoldDB" id="A0A381XRU9"/>
<dbReference type="PANTHER" id="PTHR23150:SF19">
    <property type="entry name" value="FORMYLGLYCINE-GENERATING ENZYME"/>
    <property type="match status" value="1"/>
</dbReference>